<comment type="subcellular location">
    <subcellularLocation>
        <location evidence="1">Cell outer membrane</location>
    </subcellularLocation>
</comment>
<comment type="caution">
    <text evidence="6">The sequence shown here is derived from an EMBL/GenBank/DDBJ whole genome shotgun (WGS) entry which is preliminary data.</text>
</comment>
<evidence type="ECO:0000256" key="3">
    <source>
        <dbReference type="ARBA" id="ARBA00022729"/>
    </source>
</evidence>
<keyword evidence="4" id="KW-0472">Membrane</keyword>
<evidence type="ECO:0000313" key="7">
    <source>
        <dbReference type="Proteomes" id="UP000552560"/>
    </source>
</evidence>
<dbReference type="AlphaFoldDB" id="A0A7Y1F599"/>
<dbReference type="OrthoDB" id="5951177at2"/>
<reference evidence="6 7" key="1">
    <citation type="journal article" date="2020" name="Front. Microbiol.">
        <title>Genetic Organization of the aprX-lipA2 Operon Affects the Proteolytic Potential of Pseudomonas Species in Milk.</title>
        <authorList>
            <person name="Maier C."/>
            <person name="Huptas C."/>
            <person name="von Neubeck M."/>
            <person name="Scherer S."/>
            <person name="Wenning M."/>
            <person name="Lucking G."/>
        </authorList>
    </citation>
    <scope>NUCLEOTIDE SEQUENCE [LARGE SCALE GENOMIC DNA]</scope>
    <source>
        <strain evidence="6 7">WS 4671</strain>
    </source>
</reference>
<name>A0A7Y1F599_PSEVE</name>
<comment type="similarity">
    <text evidence="2">Belongs to the MipA/OmpV family.</text>
</comment>
<protein>
    <submittedName>
        <fullName evidence="6">MipA/OmpV family protein</fullName>
    </submittedName>
</protein>
<evidence type="ECO:0000256" key="2">
    <source>
        <dbReference type="ARBA" id="ARBA00005722"/>
    </source>
</evidence>
<dbReference type="Pfam" id="PF06629">
    <property type="entry name" value="MipA"/>
    <property type="match status" value="1"/>
</dbReference>
<dbReference type="InterPro" id="IPR010583">
    <property type="entry name" value="MipA"/>
</dbReference>
<evidence type="ECO:0000256" key="4">
    <source>
        <dbReference type="ARBA" id="ARBA00023136"/>
    </source>
</evidence>
<sequence length="283" mass="31308">MSKPVSRYKHKQHMTSAVSVFITGSLCLLMPLKSQAQQQVADVSTRLFGEKTEVTVGLGAAYTPRYLGAKQSRAMLVPTLSIYRGIFFADSMRGLGAEYLTQSGFYSSVAIGYDFGRTDEDSVWRPGSKRLQGMGEVTGATTATFQLAQDLTSWLSIKGEAELRVAGYKRGNRYRLGLESTVLKTAGDVITLGMNVHAGDKRYNRTYFGVSDAQAQASRFSRFDADSGVYAYSLSADWQHKFNQHWAMLVGLNVMEFREEANKSPVVEEKTGVTSFASLHYSF</sequence>
<keyword evidence="3" id="KW-0732">Signal</keyword>
<evidence type="ECO:0000256" key="5">
    <source>
        <dbReference type="ARBA" id="ARBA00023237"/>
    </source>
</evidence>
<dbReference type="RefSeq" id="WP_052735746.1">
    <property type="nucleotide sequence ID" value="NZ_CP149793.1"/>
</dbReference>
<accession>A0A7Y1F599</accession>
<organism evidence="6 7">
    <name type="scientific">Pseudomonas veronii</name>
    <dbReference type="NCBI Taxonomy" id="76761"/>
    <lineage>
        <taxon>Bacteria</taxon>
        <taxon>Pseudomonadati</taxon>
        <taxon>Pseudomonadota</taxon>
        <taxon>Gammaproteobacteria</taxon>
        <taxon>Pseudomonadales</taxon>
        <taxon>Pseudomonadaceae</taxon>
        <taxon>Pseudomonas</taxon>
    </lineage>
</organism>
<dbReference type="EMBL" id="JAAQWE010000030">
    <property type="protein sequence ID" value="NMX99758.1"/>
    <property type="molecule type" value="Genomic_DNA"/>
</dbReference>
<dbReference type="PANTHER" id="PTHR38776">
    <property type="entry name" value="MLTA-INTERACTING PROTEIN-RELATED"/>
    <property type="match status" value="1"/>
</dbReference>
<keyword evidence="5" id="KW-0998">Cell outer membrane</keyword>
<evidence type="ECO:0000256" key="1">
    <source>
        <dbReference type="ARBA" id="ARBA00004442"/>
    </source>
</evidence>
<dbReference type="PANTHER" id="PTHR38776:SF1">
    <property type="entry name" value="MLTA-INTERACTING PROTEIN-RELATED"/>
    <property type="match status" value="1"/>
</dbReference>
<dbReference type="GO" id="GO:0009279">
    <property type="term" value="C:cell outer membrane"/>
    <property type="evidence" value="ECO:0007669"/>
    <property type="project" value="UniProtKB-SubCell"/>
</dbReference>
<proteinExistence type="inferred from homology"/>
<dbReference type="Proteomes" id="UP000552560">
    <property type="component" value="Unassembled WGS sequence"/>
</dbReference>
<evidence type="ECO:0000313" key="6">
    <source>
        <dbReference type="EMBL" id="NMX99758.1"/>
    </source>
</evidence>
<gene>
    <name evidence="6" type="ORF">HBO43_24505</name>
</gene>